<dbReference type="AlphaFoldDB" id="A0A0D2MZH4"/>
<dbReference type="GeneID" id="25741310"/>
<dbReference type="EMBL" id="KK101822">
    <property type="protein sequence ID" value="KIY99525.1"/>
    <property type="molecule type" value="Genomic_DNA"/>
</dbReference>
<reference evidence="5 6" key="1">
    <citation type="journal article" date="2013" name="BMC Genomics">
        <title>Reconstruction of the lipid metabolism for the microalga Monoraphidium neglectum from its genome sequence reveals characteristics suitable for biofuel production.</title>
        <authorList>
            <person name="Bogen C."/>
            <person name="Al-Dilaimi A."/>
            <person name="Albersmeier A."/>
            <person name="Wichmann J."/>
            <person name="Grundmann M."/>
            <person name="Rupp O."/>
            <person name="Lauersen K.J."/>
            <person name="Blifernez-Klassen O."/>
            <person name="Kalinowski J."/>
            <person name="Goesmann A."/>
            <person name="Mussgnug J.H."/>
            <person name="Kruse O."/>
        </authorList>
    </citation>
    <scope>NUCLEOTIDE SEQUENCE [LARGE SCALE GENOMIC DNA]</scope>
    <source>
        <strain evidence="5 6">SAG 48.87</strain>
    </source>
</reference>
<keyword evidence="1" id="KW-0347">Helicase</keyword>
<evidence type="ECO:0000256" key="2">
    <source>
        <dbReference type="SAM" id="MobiDB-lite"/>
    </source>
</evidence>
<name>A0A0D2MZH4_9CHLO</name>
<proteinExistence type="predicted"/>
<evidence type="ECO:0000256" key="1">
    <source>
        <dbReference type="ARBA" id="ARBA00022806"/>
    </source>
</evidence>
<keyword evidence="1" id="KW-0378">Hydrolase</keyword>
<dbReference type="Proteomes" id="UP000054498">
    <property type="component" value="Unassembled WGS sequence"/>
</dbReference>
<dbReference type="InterPro" id="IPR011709">
    <property type="entry name" value="DEAD-box_helicase_OB_fold"/>
</dbReference>
<feature type="region of interest" description="Disordered" evidence="2">
    <location>
        <begin position="1"/>
        <end position="23"/>
    </location>
</feature>
<organism evidence="5 6">
    <name type="scientific">Monoraphidium neglectum</name>
    <dbReference type="NCBI Taxonomy" id="145388"/>
    <lineage>
        <taxon>Eukaryota</taxon>
        <taxon>Viridiplantae</taxon>
        <taxon>Chlorophyta</taxon>
        <taxon>core chlorophytes</taxon>
        <taxon>Chlorophyceae</taxon>
        <taxon>CS clade</taxon>
        <taxon>Sphaeropleales</taxon>
        <taxon>Selenastraceae</taxon>
        <taxon>Monoraphidium</taxon>
    </lineage>
</organism>
<dbReference type="Pfam" id="PF23362">
    <property type="entry name" value="DHX37_C"/>
    <property type="match status" value="1"/>
</dbReference>
<dbReference type="STRING" id="145388.A0A0D2MZH4"/>
<accession>A0A0D2MZH4</accession>
<keyword evidence="1" id="KW-0067">ATP-binding</keyword>
<evidence type="ECO:0000313" key="6">
    <source>
        <dbReference type="Proteomes" id="UP000054498"/>
    </source>
</evidence>
<protein>
    <submittedName>
        <fullName evidence="5">Uncharacterized protein</fullName>
    </submittedName>
</protein>
<dbReference type="KEGG" id="mng:MNEG_8434"/>
<gene>
    <name evidence="5" type="ORF">MNEG_8434</name>
</gene>
<dbReference type="OrthoDB" id="10253254at2759"/>
<keyword evidence="6" id="KW-1185">Reference proteome</keyword>
<evidence type="ECO:0000313" key="5">
    <source>
        <dbReference type="EMBL" id="KIY99525.1"/>
    </source>
</evidence>
<evidence type="ECO:0000259" key="4">
    <source>
        <dbReference type="Pfam" id="PF23362"/>
    </source>
</evidence>
<feature type="domain" description="DEAD-box helicase OB fold" evidence="3">
    <location>
        <begin position="61"/>
        <end position="153"/>
    </location>
</feature>
<sequence>MSALRRQLMRTLQQQQHRRPADPAAAALQLRVAAAVRDAAARADGASAPLPPPPREVEDALRRAVAAGWCDQVARRVRSAAYVARVAEEEGRKRHAVRYQPCDLDEEVYLHPRSSLHAAAPEYVVYLQLVRTAKRPYMSGITPIEPAWLAACGTPLAALSPPLLEPAPFYKPEADAVLAWHDASYGRPAWPLPRAARPHPDAPARAAAFASALLAGRVLPALAALAPALVARPETAGRRELAGLPRVGELLSALERRCVDSRAALVAAWRADPSFLRPQLALWVAKPKQQLLGKLWPRLLAEAGAA</sequence>
<feature type="domain" description="ATP-dependent RNA helicase DHX37-like C-terminal" evidence="4">
    <location>
        <begin position="222"/>
        <end position="298"/>
    </location>
</feature>
<dbReference type="GO" id="GO:0004386">
    <property type="term" value="F:helicase activity"/>
    <property type="evidence" value="ECO:0007669"/>
    <property type="project" value="UniProtKB-KW"/>
</dbReference>
<dbReference type="Pfam" id="PF07717">
    <property type="entry name" value="OB_NTP_bind"/>
    <property type="match status" value="1"/>
</dbReference>
<evidence type="ECO:0000259" key="3">
    <source>
        <dbReference type="Pfam" id="PF07717"/>
    </source>
</evidence>
<dbReference type="InterPro" id="IPR056371">
    <property type="entry name" value="DHX37-like_C"/>
</dbReference>
<keyword evidence="1" id="KW-0547">Nucleotide-binding</keyword>
<feature type="compositionally biased region" description="Low complexity" evidence="2">
    <location>
        <begin position="1"/>
        <end position="15"/>
    </location>
</feature>
<dbReference type="RefSeq" id="XP_013898545.1">
    <property type="nucleotide sequence ID" value="XM_014043091.1"/>
</dbReference>